<organism evidence="1 2">
    <name type="scientific">Rhizobium gallicum</name>
    <dbReference type="NCBI Taxonomy" id="56730"/>
    <lineage>
        <taxon>Bacteria</taxon>
        <taxon>Pseudomonadati</taxon>
        <taxon>Pseudomonadota</taxon>
        <taxon>Alphaproteobacteria</taxon>
        <taxon>Hyphomicrobiales</taxon>
        <taxon>Rhizobiaceae</taxon>
        <taxon>Rhizobium/Agrobacterium group</taxon>
        <taxon>Rhizobium</taxon>
    </lineage>
</organism>
<dbReference type="EMBL" id="CP017101">
    <property type="protein sequence ID" value="APO66747.1"/>
    <property type="molecule type" value="Genomic_DNA"/>
</dbReference>
<dbReference type="AlphaFoldDB" id="A0A1L5NFR7"/>
<sequence>MSVAGTGKVRKFLDGNEHGIFGVPVVQPAPEVVAAPPKGMTPHEQMLWQVRSRLLKAESGQEFKLVR</sequence>
<protein>
    <submittedName>
        <fullName evidence="1">Uncharacterized protein</fullName>
    </submittedName>
</protein>
<accession>A0A1L5NFR7</accession>
<dbReference type="Proteomes" id="UP000184749">
    <property type="component" value="Chromosome"/>
</dbReference>
<dbReference type="OrthoDB" id="8397804at2"/>
<evidence type="ECO:0000313" key="2">
    <source>
        <dbReference type="Proteomes" id="UP000184749"/>
    </source>
</evidence>
<proteinExistence type="predicted"/>
<reference evidence="1 2" key="1">
    <citation type="submission" date="2016-09" db="EMBL/GenBank/DDBJ databases">
        <title>The complete genome sequences of Rhizobium gallicum, symbiovars gallicum and phaseoli, symbionts associated to common bean (Phaseolus vulgaris).</title>
        <authorList>
            <person name="Bustos P."/>
            <person name="Santamaria R.I."/>
            <person name="Perez-Carrascal O.M."/>
            <person name="Juarez S."/>
            <person name="Lozano L."/>
            <person name="Martinez-Flores I."/>
            <person name="Martinez-Romero E."/>
            <person name="Cevallos M."/>
            <person name="Romero D."/>
            <person name="Davila G."/>
            <person name="Gonzalez V."/>
        </authorList>
    </citation>
    <scope>NUCLEOTIDE SEQUENCE [LARGE SCALE GENOMIC DNA]</scope>
    <source>
        <strain evidence="1 2">IE4872</strain>
    </source>
</reference>
<gene>
    <name evidence="1" type="ORF">IE4872_CH01096</name>
</gene>
<name>A0A1L5NFR7_9HYPH</name>
<evidence type="ECO:0000313" key="1">
    <source>
        <dbReference type="EMBL" id="APO66747.1"/>
    </source>
</evidence>
<dbReference type="RefSeq" id="WP_074066948.1">
    <property type="nucleotide sequence ID" value="NZ_CP017101.1"/>
</dbReference>